<name>F3QL77_9BURK</name>
<keyword evidence="10" id="KW-1185">Reference proteome</keyword>
<dbReference type="PROSITE" id="PS00622">
    <property type="entry name" value="HTH_LUXR_1"/>
    <property type="match status" value="1"/>
</dbReference>
<keyword evidence="3" id="KW-0805">Transcription regulation</keyword>
<dbReference type="PRINTS" id="PR00038">
    <property type="entry name" value="HTHLUXR"/>
</dbReference>
<dbReference type="eggNOG" id="COG4566">
    <property type="taxonomic scope" value="Bacteria"/>
</dbReference>
<dbReference type="InterPro" id="IPR001789">
    <property type="entry name" value="Sig_transdc_resp-reg_receiver"/>
</dbReference>
<accession>F3QL77</accession>
<reference evidence="9 10" key="1">
    <citation type="submission" date="2011-02" db="EMBL/GenBank/DDBJ databases">
        <authorList>
            <person name="Weinstock G."/>
            <person name="Sodergren E."/>
            <person name="Clifton S."/>
            <person name="Fulton L."/>
            <person name="Fulton B."/>
            <person name="Courtney L."/>
            <person name="Fronick C."/>
            <person name="Harrison M."/>
            <person name="Strong C."/>
            <person name="Farmer C."/>
            <person name="Delahaunty K."/>
            <person name="Markovic C."/>
            <person name="Hall O."/>
            <person name="Minx P."/>
            <person name="Tomlinson C."/>
            <person name="Mitreva M."/>
            <person name="Hou S."/>
            <person name="Chen J."/>
            <person name="Wollam A."/>
            <person name="Pepin K.H."/>
            <person name="Johnson M."/>
            <person name="Bhonagiri V."/>
            <person name="Zhang X."/>
            <person name="Suruliraj S."/>
            <person name="Warren W."/>
            <person name="Chinwalla A."/>
            <person name="Mardis E.R."/>
            <person name="Wilson R.K."/>
        </authorList>
    </citation>
    <scope>NUCLEOTIDE SEQUENCE [LARGE SCALE GENOMIC DNA]</scope>
    <source>
        <strain evidence="9 10">YIT 11859</strain>
    </source>
</reference>
<dbReference type="Proteomes" id="UP000005156">
    <property type="component" value="Unassembled WGS sequence"/>
</dbReference>
<dbReference type="GO" id="GO:0006355">
    <property type="term" value="P:regulation of DNA-templated transcription"/>
    <property type="evidence" value="ECO:0007669"/>
    <property type="project" value="InterPro"/>
</dbReference>
<dbReference type="Pfam" id="PF00072">
    <property type="entry name" value="Response_reg"/>
    <property type="match status" value="1"/>
</dbReference>
<dbReference type="GeneID" id="43349066"/>
<dbReference type="InterPro" id="IPR011006">
    <property type="entry name" value="CheY-like_superfamily"/>
</dbReference>
<dbReference type="HOGENOM" id="CLU_000445_90_4_4"/>
<feature type="modified residue" description="4-aspartylphosphate" evidence="6">
    <location>
        <position position="57"/>
    </location>
</feature>
<dbReference type="SUPFAM" id="SSF52172">
    <property type="entry name" value="CheY-like"/>
    <property type="match status" value="1"/>
</dbReference>
<keyword evidence="2" id="KW-0902">Two-component regulatory system</keyword>
<evidence type="ECO:0000256" key="2">
    <source>
        <dbReference type="ARBA" id="ARBA00023012"/>
    </source>
</evidence>
<dbReference type="RefSeq" id="WP_008864445.1">
    <property type="nucleotide sequence ID" value="NZ_GL883721.1"/>
</dbReference>
<evidence type="ECO:0000256" key="1">
    <source>
        <dbReference type="ARBA" id="ARBA00022553"/>
    </source>
</evidence>
<dbReference type="PROSITE" id="PS50110">
    <property type="entry name" value="RESPONSE_REGULATORY"/>
    <property type="match status" value="1"/>
</dbReference>
<dbReference type="PROSITE" id="PS50043">
    <property type="entry name" value="HTH_LUXR_2"/>
    <property type="match status" value="1"/>
</dbReference>
<gene>
    <name evidence="9" type="ORF">HMPREF9439_01694</name>
</gene>
<dbReference type="Gene3D" id="1.10.10.10">
    <property type="entry name" value="Winged helix-like DNA-binding domain superfamily/Winged helix DNA-binding domain"/>
    <property type="match status" value="1"/>
</dbReference>
<feature type="domain" description="Response regulatory" evidence="8">
    <location>
        <begin position="8"/>
        <end position="122"/>
    </location>
</feature>
<evidence type="ECO:0000259" key="8">
    <source>
        <dbReference type="PROSITE" id="PS50110"/>
    </source>
</evidence>
<evidence type="ECO:0000313" key="10">
    <source>
        <dbReference type="Proteomes" id="UP000005156"/>
    </source>
</evidence>
<dbReference type="GO" id="GO:0003677">
    <property type="term" value="F:DNA binding"/>
    <property type="evidence" value="ECO:0007669"/>
    <property type="project" value="UniProtKB-KW"/>
</dbReference>
<dbReference type="SMART" id="SM00448">
    <property type="entry name" value="REC"/>
    <property type="match status" value="1"/>
</dbReference>
<dbReference type="GO" id="GO:0000160">
    <property type="term" value="P:phosphorelay signal transduction system"/>
    <property type="evidence" value="ECO:0007669"/>
    <property type="project" value="UniProtKB-KW"/>
</dbReference>
<dbReference type="PANTHER" id="PTHR44688">
    <property type="entry name" value="DNA-BINDING TRANSCRIPTIONAL ACTIVATOR DEVR_DOSR"/>
    <property type="match status" value="1"/>
</dbReference>
<dbReference type="CDD" id="cd06170">
    <property type="entry name" value="LuxR_C_like"/>
    <property type="match status" value="1"/>
</dbReference>
<dbReference type="EMBL" id="AFBP01000050">
    <property type="protein sequence ID" value="EGG53832.1"/>
    <property type="molecule type" value="Genomic_DNA"/>
</dbReference>
<feature type="domain" description="HTH luxR-type" evidence="7">
    <location>
        <begin position="134"/>
        <end position="199"/>
    </location>
</feature>
<evidence type="ECO:0000256" key="5">
    <source>
        <dbReference type="ARBA" id="ARBA00023163"/>
    </source>
</evidence>
<keyword evidence="4" id="KW-0238">DNA-binding</keyword>
<evidence type="ECO:0000256" key="6">
    <source>
        <dbReference type="PROSITE-ProRule" id="PRU00169"/>
    </source>
</evidence>
<dbReference type="SMART" id="SM00421">
    <property type="entry name" value="HTH_LUXR"/>
    <property type="match status" value="1"/>
</dbReference>
<dbReference type="OrthoDB" id="9802186at2"/>
<evidence type="ECO:0000256" key="4">
    <source>
        <dbReference type="ARBA" id="ARBA00023125"/>
    </source>
</evidence>
<dbReference type="InterPro" id="IPR000792">
    <property type="entry name" value="Tscrpt_reg_LuxR_C"/>
</dbReference>
<protein>
    <submittedName>
        <fullName evidence="9">Putative transcriptional regulatory protein FixJ</fullName>
    </submittedName>
</protein>
<proteinExistence type="predicted"/>
<evidence type="ECO:0000256" key="3">
    <source>
        <dbReference type="ARBA" id="ARBA00023015"/>
    </source>
</evidence>
<keyword evidence="1 6" id="KW-0597">Phosphoprotein</keyword>
<dbReference type="Gene3D" id="3.40.50.2300">
    <property type="match status" value="1"/>
</dbReference>
<dbReference type="InterPro" id="IPR016032">
    <property type="entry name" value="Sig_transdc_resp-reg_C-effctor"/>
</dbReference>
<dbReference type="CDD" id="cd17537">
    <property type="entry name" value="REC_FixJ"/>
    <property type="match status" value="1"/>
</dbReference>
<dbReference type="InterPro" id="IPR036388">
    <property type="entry name" value="WH-like_DNA-bd_sf"/>
</dbReference>
<comment type="caution">
    <text evidence="9">The sequence shown here is derived from an EMBL/GenBank/DDBJ whole genome shotgun (WGS) entry which is preliminary data.</text>
</comment>
<dbReference type="Pfam" id="PF00196">
    <property type="entry name" value="GerE"/>
    <property type="match status" value="1"/>
</dbReference>
<organism evidence="9 10">
    <name type="scientific">Parasutterella excrementihominis YIT 11859</name>
    <dbReference type="NCBI Taxonomy" id="762966"/>
    <lineage>
        <taxon>Bacteria</taxon>
        <taxon>Pseudomonadati</taxon>
        <taxon>Pseudomonadota</taxon>
        <taxon>Betaproteobacteria</taxon>
        <taxon>Burkholderiales</taxon>
        <taxon>Sutterellaceae</taxon>
        <taxon>Parasutterella</taxon>
    </lineage>
</organism>
<sequence length="200" mass="23011">MHKKQDFLIRVIDDEQYVLDSLALLLDVNGYQSECYDNAEDFLISVAPSVPGCILSDIRMPRMSGMELLFKMKERQINIPIIFITGHGDIEMAVEAMKKGAVDFLVKPVKEAKLFEAINKALDFYIIGGSEKEYRERISTLSNRERTVLELTLHGLDTQAITEKLGLSDRTIQGYRWRIYQKLGLNSIDQLIKIIRLEWL</sequence>
<dbReference type="PANTHER" id="PTHR44688:SF16">
    <property type="entry name" value="DNA-BINDING TRANSCRIPTIONAL ACTIVATOR DEVR_DOSR"/>
    <property type="match status" value="1"/>
</dbReference>
<dbReference type="FunFam" id="3.40.50.2300:FF:000018">
    <property type="entry name" value="DNA-binding transcriptional regulator NtrC"/>
    <property type="match status" value="1"/>
</dbReference>
<dbReference type="SUPFAM" id="SSF46894">
    <property type="entry name" value="C-terminal effector domain of the bipartite response regulators"/>
    <property type="match status" value="1"/>
</dbReference>
<dbReference type="AlphaFoldDB" id="F3QL77"/>
<evidence type="ECO:0000313" key="9">
    <source>
        <dbReference type="EMBL" id="EGG53832.1"/>
    </source>
</evidence>
<keyword evidence="5" id="KW-0804">Transcription</keyword>
<evidence type="ECO:0000259" key="7">
    <source>
        <dbReference type="PROSITE" id="PS50043"/>
    </source>
</evidence>